<keyword evidence="4" id="KW-1185">Reference proteome</keyword>
<evidence type="ECO:0000313" key="4">
    <source>
        <dbReference type="Proteomes" id="UP001153636"/>
    </source>
</evidence>
<dbReference type="PANTHER" id="PTHR15117">
    <property type="entry name" value="ATAXIN 7 RELATED"/>
    <property type="match status" value="1"/>
</dbReference>
<proteinExistence type="predicted"/>
<feature type="compositionally biased region" description="Polar residues" evidence="1">
    <location>
        <begin position="312"/>
        <end position="327"/>
    </location>
</feature>
<dbReference type="Pfam" id="PF08313">
    <property type="entry name" value="SCA7"/>
    <property type="match status" value="1"/>
</dbReference>
<dbReference type="InterPro" id="IPR052237">
    <property type="entry name" value="Ataxin-7-like_regulator"/>
</dbReference>
<feature type="compositionally biased region" description="Low complexity" evidence="1">
    <location>
        <begin position="153"/>
        <end position="210"/>
    </location>
</feature>
<evidence type="ECO:0000259" key="2">
    <source>
        <dbReference type="PROSITE" id="PS51505"/>
    </source>
</evidence>
<accession>A0A9P0G886</accession>
<dbReference type="OrthoDB" id="21678at2759"/>
<organism evidence="3 4">
    <name type="scientific">Psylliodes chrysocephalus</name>
    <dbReference type="NCBI Taxonomy" id="3402493"/>
    <lineage>
        <taxon>Eukaryota</taxon>
        <taxon>Metazoa</taxon>
        <taxon>Ecdysozoa</taxon>
        <taxon>Arthropoda</taxon>
        <taxon>Hexapoda</taxon>
        <taxon>Insecta</taxon>
        <taxon>Pterygota</taxon>
        <taxon>Neoptera</taxon>
        <taxon>Endopterygota</taxon>
        <taxon>Coleoptera</taxon>
        <taxon>Polyphaga</taxon>
        <taxon>Cucujiformia</taxon>
        <taxon>Chrysomeloidea</taxon>
        <taxon>Chrysomelidae</taxon>
        <taxon>Galerucinae</taxon>
        <taxon>Alticini</taxon>
        <taxon>Psylliodes</taxon>
    </lineage>
</organism>
<evidence type="ECO:0000313" key="3">
    <source>
        <dbReference type="EMBL" id="CAH1103533.1"/>
    </source>
</evidence>
<gene>
    <name evidence="3" type="ORF">PSYICH_LOCUS4625</name>
</gene>
<feature type="domain" description="SCA7" evidence="2">
    <location>
        <begin position="246"/>
        <end position="312"/>
    </location>
</feature>
<dbReference type="AlphaFoldDB" id="A0A9P0G886"/>
<dbReference type="Proteomes" id="UP001153636">
    <property type="component" value="Chromosome 14"/>
</dbReference>
<dbReference type="EMBL" id="OV651826">
    <property type="protein sequence ID" value="CAH1103533.1"/>
    <property type="molecule type" value="Genomic_DNA"/>
</dbReference>
<name>A0A9P0G886_9CUCU</name>
<reference evidence="3" key="1">
    <citation type="submission" date="2022-01" db="EMBL/GenBank/DDBJ databases">
        <authorList>
            <person name="King R."/>
        </authorList>
    </citation>
    <scope>NUCLEOTIDE SEQUENCE</scope>
</reference>
<protein>
    <recommendedName>
        <fullName evidence="2">SCA7 domain-containing protein</fullName>
    </recommendedName>
</protein>
<feature type="compositionally biased region" description="Low complexity" evidence="1">
    <location>
        <begin position="218"/>
        <end position="234"/>
    </location>
</feature>
<dbReference type="PANTHER" id="PTHR15117:SF24">
    <property type="entry name" value="SCA7 DOMAIN-CONTAINING PROTEIN"/>
    <property type="match status" value="1"/>
</dbReference>
<feature type="region of interest" description="Disordered" evidence="1">
    <location>
        <begin position="303"/>
        <end position="327"/>
    </location>
</feature>
<dbReference type="PROSITE" id="PS51505">
    <property type="entry name" value="SCA7"/>
    <property type="match status" value="1"/>
</dbReference>
<feature type="region of interest" description="Disordered" evidence="1">
    <location>
        <begin position="94"/>
        <end position="251"/>
    </location>
</feature>
<evidence type="ECO:0000256" key="1">
    <source>
        <dbReference type="SAM" id="MobiDB-lite"/>
    </source>
</evidence>
<sequence length="561" mass="62146">MSYSMNMEDYFESFSFSEDIKEWDLIKNIIDLDLDDGRRRDHKTVPSVQLLPRRDVMLYGTIPKMEQRIYTKCKECRLVFNPRDILSHKACPGRFHSSTSHSLKKKIESKGSTPKKSHSSVPPPRGGGGRLNRGFKKSPSPSLTPASVSIPEISLSKVSSPKISKISPISTSSTLTTSNSSSKTETRVSSLSSSSKLNSHSPRSPSKTSSNLEHSPKSKSTPSDSNCSSTSGSSSRHKKSRKSNSNTKITKEFDPDVHCGVVEGNRGPCTRSITCNNHRIQLRKLVTGRSKDIHQLIAERRTVKKKEPKHGSNCSYTSPNGQTEEDSFSQNTTFAPVVGALSNASEPPETNLNQTPVLSKIVEPKPTISLRQTTSDVAAKLPILTDIENGNTKTMNNNYIKNVHLKESDIGTVPVVYMPMSLISFVQIGKNVICLKSQQSQSPPVTNQSLYLTIPNHQSGTKMYKSHPKPVAVPNYGAKKVGGAILLSNHRIECQRNDILMAINLKRKIINNTHGYLKLKKIKEEEADIEGHLEFTSTNFEPRLTWHDSEKFGQAPKLLTL</sequence>
<dbReference type="InterPro" id="IPR013243">
    <property type="entry name" value="SCA7_dom"/>
</dbReference>